<dbReference type="Proteomes" id="UP000278907">
    <property type="component" value="Unassembled WGS sequence"/>
</dbReference>
<name>A0ABX9Q3T5_9BACT</name>
<protein>
    <submittedName>
        <fullName evidence="3">Uncharacterized protein</fullName>
    </submittedName>
</protein>
<dbReference type="EMBL" id="RAWI01000749">
    <property type="protein sequence ID" value="RKH88443.1"/>
    <property type="molecule type" value="Genomic_DNA"/>
</dbReference>
<feature type="region of interest" description="Disordered" evidence="1">
    <location>
        <begin position="24"/>
        <end position="44"/>
    </location>
</feature>
<evidence type="ECO:0000313" key="4">
    <source>
        <dbReference type="Proteomes" id="UP000278907"/>
    </source>
</evidence>
<sequence length="89" mass="8671">MKTAHAALASLLFSLLSLTVPRLAHAGEGGPSGSPGSVLDSPSSGHRLDVGCSFGFNNTGGMGFVPGFGLDSDVRRAAGGSSAPARGSG</sequence>
<feature type="chain" id="PRO_5047467787" evidence="2">
    <location>
        <begin position="27"/>
        <end position="89"/>
    </location>
</feature>
<feature type="compositionally biased region" description="Low complexity" evidence="1">
    <location>
        <begin position="34"/>
        <end position="44"/>
    </location>
</feature>
<evidence type="ECO:0000256" key="1">
    <source>
        <dbReference type="SAM" id="MobiDB-lite"/>
    </source>
</evidence>
<feature type="signal peptide" evidence="2">
    <location>
        <begin position="1"/>
        <end position="26"/>
    </location>
</feature>
<evidence type="ECO:0000313" key="3">
    <source>
        <dbReference type="EMBL" id="RKH88443.1"/>
    </source>
</evidence>
<comment type="caution">
    <text evidence="3">The sequence shown here is derived from an EMBL/GenBank/DDBJ whole genome shotgun (WGS) entry which is preliminary data.</text>
</comment>
<organism evidence="3 4">
    <name type="scientific">Corallococcus praedator</name>
    <dbReference type="NCBI Taxonomy" id="2316724"/>
    <lineage>
        <taxon>Bacteria</taxon>
        <taxon>Pseudomonadati</taxon>
        <taxon>Myxococcota</taxon>
        <taxon>Myxococcia</taxon>
        <taxon>Myxococcales</taxon>
        <taxon>Cystobacterineae</taxon>
        <taxon>Myxococcaceae</taxon>
        <taxon>Corallococcus</taxon>
    </lineage>
</organism>
<gene>
    <name evidence="3" type="ORF">D7Y13_41470</name>
</gene>
<keyword evidence="2" id="KW-0732">Signal</keyword>
<keyword evidence="4" id="KW-1185">Reference proteome</keyword>
<reference evidence="3 4" key="1">
    <citation type="submission" date="2018-09" db="EMBL/GenBank/DDBJ databases">
        <authorList>
            <person name="Livingstone P.G."/>
            <person name="Whitworth D.E."/>
        </authorList>
    </citation>
    <scope>NUCLEOTIDE SEQUENCE [LARGE SCALE GENOMIC DNA]</scope>
    <source>
        <strain evidence="3 4">CA031B</strain>
    </source>
</reference>
<accession>A0ABX9Q3T5</accession>
<proteinExistence type="predicted"/>
<evidence type="ECO:0000256" key="2">
    <source>
        <dbReference type="SAM" id="SignalP"/>
    </source>
</evidence>